<name>A0A5C5Z7D0_9BACT</name>
<sequence precursor="true">MKRNFTRPASAKLVALVALACCPLLACQVGCSDKGENTVIEQPAEAAAAMDEYEANQDAGYDNYGN</sequence>
<dbReference type="Proteomes" id="UP000315010">
    <property type="component" value="Unassembled WGS sequence"/>
</dbReference>
<gene>
    <name evidence="2" type="ORF">CA13_46670</name>
</gene>
<organism evidence="2 3">
    <name type="scientific">Novipirellula herctigrandis</name>
    <dbReference type="NCBI Taxonomy" id="2527986"/>
    <lineage>
        <taxon>Bacteria</taxon>
        <taxon>Pseudomonadati</taxon>
        <taxon>Planctomycetota</taxon>
        <taxon>Planctomycetia</taxon>
        <taxon>Pirellulales</taxon>
        <taxon>Pirellulaceae</taxon>
        <taxon>Novipirellula</taxon>
    </lineage>
</organism>
<keyword evidence="1" id="KW-0732">Signal</keyword>
<reference evidence="2 3" key="1">
    <citation type="submission" date="2019-02" db="EMBL/GenBank/DDBJ databases">
        <title>Deep-cultivation of Planctomycetes and their phenomic and genomic characterization uncovers novel biology.</title>
        <authorList>
            <person name="Wiegand S."/>
            <person name="Jogler M."/>
            <person name="Boedeker C."/>
            <person name="Pinto D."/>
            <person name="Vollmers J."/>
            <person name="Rivas-Marin E."/>
            <person name="Kohn T."/>
            <person name="Peeters S.H."/>
            <person name="Heuer A."/>
            <person name="Rast P."/>
            <person name="Oberbeckmann S."/>
            <person name="Bunk B."/>
            <person name="Jeske O."/>
            <person name="Meyerdierks A."/>
            <person name="Storesund J.E."/>
            <person name="Kallscheuer N."/>
            <person name="Luecker S."/>
            <person name="Lage O.M."/>
            <person name="Pohl T."/>
            <person name="Merkel B.J."/>
            <person name="Hornburger P."/>
            <person name="Mueller R.-W."/>
            <person name="Bruemmer F."/>
            <person name="Labrenz M."/>
            <person name="Spormann A.M."/>
            <person name="Op Den Camp H."/>
            <person name="Overmann J."/>
            <person name="Amann R."/>
            <person name="Jetten M.S.M."/>
            <person name="Mascher T."/>
            <person name="Medema M.H."/>
            <person name="Devos D.P."/>
            <person name="Kaster A.-K."/>
            <person name="Ovreas L."/>
            <person name="Rohde M."/>
            <person name="Galperin M.Y."/>
            <person name="Jogler C."/>
        </authorList>
    </citation>
    <scope>NUCLEOTIDE SEQUENCE [LARGE SCALE GENOMIC DNA]</scope>
    <source>
        <strain evidence="2 3">CA13</strain>
    </source>
</reference>
<accession>A0A5C5Z7D0</accession>
<dbReference type="EMBL" id="SJPJ01000001">
    <property type="protein sequence ID" value="TWT83204.1"/>
    <property type="molecule type" value="Genomic_DNA"/>
</dbReference>
<feature type="chain" id="PRO_5022830468" description="Secreted protein" evidence="1">
    <location>
        <begin position="27"/>
        <end position="66"/>
    </location>
</feature>
<evidence type="ECO:0000313" key="3">
    <source>
        <dbReference type="Proteomes" id="UP000315010"/>
    </source>
</evidence>
<evidence type="ECO:0000256" key="1">
    <source>
        <dbReference type="SAM" id="SignalP"/>
    </source>
</evidence>
<protein>
    <recommendedName>
        <fullName evidence="4">Secreted protein</fullName>
    </recommendedName>
</protein>
<feature type="signal peptide" evidence="1">
    <location>
        <begin position="1"/>
        <end position="26"/>
    </location>
</feature>
<keyword evidence="3" id="KW-1185">Reference proteome</keyword>
<dbReference type="RefSeq" id="WP_146400204.1">
    <property type="nucleotide sequence ID" value="NZ_SJPJ01000001.1"/>
</dbReference>
<evidence type="ECO:0008006" key="4">
    <source>
        <dbReference type="Google" id="ProtNLM"/>
    </source>
</evidence>
<proteinExistence type="predicted"/>
<comment type="caution">
    <text evidence="2">The sequence shown here is derived from an EMBL/GenBank/DDBJ whole genome shotgun (WGS) entry which is preliminary data.</text>
</comment>
<evidence type="ECO:0000313" key="2">
    <source>
        <dbReference type="EMBL" id="TWT83204.1"/>
    </source>
</evidence>
<dbReference type="AlphaFoldDB" id="A0A5C5Z7D0"/>